<feature type="transmembrane region" description="Helical" evidence="3">
    <location>
        <begin position="969"/>
        <end position="989"/>
    </location>
</feature>
<feature type="compositionally biased region" description="Basic and acidic residues" evidence="2">
    <location>
        <begin position="1375"/>
        <end position="1394"/>
    </location>
</feature>
<dbReference type="PANTHER" id="PTHR31600">
    <property type="entry name" value="TINY MACROCYSTS PROTEIN B-RELATED"/>
    <property type="match status" value="1"/>
</dbReference>
<feature type="transmembrane region" description="Helical" evidence="3">
    <location>
        <begin position="205"/>
        <end position="229"/>
    </location>
</feature>
<dbReference type="GO" id="GO:0006396">
    <property type="term" value="P:RNA processing"/>
    <property type="evidence" value="ECO:0007669"/>
    <property type="project" value="InterPro"/>
</dbReference>
<comment type="caution">
    <text evidence="5">The sequence shown here is derived from an EMBL/GenBank/DDBJ whole genome shotgun (WGS) entry which is preliminary data.</text>
</comment>
<feature type="compositionally biased region" description="Polar residues" evidence="2">
    <location>
        <begin position="1401"/>
        <end position="1410"/>
    </location>
</feature>
<sequence>MAGSVTSSRSSASRASSTMGSSIQGNGVLARIKKKYKNPFFSLLVTLVKDSEHNWIAIVSLIAEWLQLLNFAFEKHNWGTGTGEKWIFIMSMFQFENIIIDHISYSGLLALISVVLALTCLLVWLSYYVFSGFFKGSFKAGIGPVRMLRAMVSALCKFSIDLIYNKLFVTVGFIPLYVPLLAVYNCQHTHEERDDYPTCLEPINIVYGVLALVGIVVLIPFTFLATMTYFKPNSKCGSWSAKPSPRLELVELGAKIILASVQVFLVNVPMLRTAFLAVCSVLISAMIFVYVPFYNMRMNYLKFILSVELMWAAFCTFGADHLDSDSGGRSMLIVFWAGTPPMCVLAYFLFRLRWQTMVAVFRAPPAPAPLAAGDEEHQAVEDEGAGHKGLDMDRVRFFGFRGAWTVSLCTRSLNENSTEEDIRRAEMVFRRGMEMYPDDAELMVQAALFFTAYKDDNAMAVMLCQKVLKSNPPIDIEFTVFYLRRGGIFETSGGQRLDLVDQLDFKHLNKRAKNYHDEAKRKIGLFWKQLLIDQPVSSQVRMLNDLASQINKAERRAASAYERLCERFPIGRHWIAYANFIEEVQHNIKRADEIYAQYEAATTENESADDLDDRSSAGGGSSGRGTNASRRRGSVSHSAKITRIAGHGKKERRAYREYSRQIGSLKSAALQRMGAITKGIILVLIGVVLAEFVYCVLVTSNILNKVDTVISSGYRREAAIYVPQAFRDIQAAAVAKNATAFEAAKARVFSILAPLPALQKVLFFEQMRDEMQMEMWTVPSINITLLRSVTSLGHKYEYRLINLFDASTLLTTLGYLGVDGDMDYFSKGDELSAWEPWYFVLKNVPIKIADAFSRATYFFVDSVRTQIQFMFTVQEAFLAAISLAVFLSGVLLFTPTMRRVEAERERSLKAFTKIPRSVVESIYLKYTTGKGGVSNASSVLYDDDDMNNSDSEDEEDEEDEGEYIETSHAALALGIIVVMFCSFFVGSYFTVLPLVDVTTRINLAMRIRFGALRASYLTKELVRNDTTIYPEYKSMMSTVLGDIVIQQQYSQSLILGVSSGLTQVDSQLDPGVRTLILQQDPASGLSINSAMLLLKDTATSLNAHPAPTATVPEFGYVQITSKMVSEGMLAVALALRSLYLEEARVVRLVTAAVFSGMVLVFGIIYIKVFRKVVRMLTDDKKSTLQLLLLIPPQTAIDMDIIKTLSSSGDGVIRLGWLANWLRGLQRRASTSVENAASAVEKPDRSNMAKTASHNSGKLGVPVFTVPFTQQLSLTEIERGYGHVSSHFDGPPYPKPGTVRSTSQMSVQECESYNNNPALVDSPKEMDYSNEVIFSAEETLPSTTVATRHAHPRASVPGGPRKGVKRSSSTPLLGPERPDLRAIPEHHGSEPEHHAGGVSRSVLRSSITATSGLAPKRSEGVSWGAKENKATSFSSSYSRTQWSYNILTAFHGPRAERFHVLPPVTGFIGPGGYEVDEITSLATTVLQKPTSNLGVFVRRSTRFPDVKQQSPPVGKYDHKSFLDLIEARITSRREVLNTRAEKSSLNNELKGFVGRIPGPGTYDVNYAIGRHVANDGEFSLYKSNRVRWRDQTNRDQLAELRKLLGSNDLFTDKRACRRMAHLALYYPA</sequence>
<organism evidence="5 6">
    <name type="scientific">Powellomyces hirtus</name>
    <dbReference type="NCBI Taxonomy" id="109895"/>
    <lineage>
        <taxon>Eukaryota</taxon>
        <taxon>Fungi</taxon>
        <taxon>Fungi incertae sedis</taxon>
        <taxon>Chytridiomycota</taxon>
        <taxon>Chytridiomycota incertae sedis</taxon>
        <taxon>Chytridiomycetes</taxon>
        <taxon>Spizellomycetales</taxon>
        <taxon>Powellomycetaceae</taxon>
        <taxon>Powellomyces</taxon>
    </lineage>
</organism>
<evidence type="ECO:0000313" key="6">
    <source>
        <dbReference type="Proteomes" id="UP000318582"/>
    </source>
</evidence>
<evidence type="ECO:0000259" key="4">
    <source>
        <dbReference type="Pfam" id="PF25474"/>
    </source>
</evidence>
<proteinExistence type="predicted"/>
<feature type="coiled-coil region" evidence="1">
    <location>
        <begin position="543"/>
        <end position="601"/>
    </location>
</feature>
<dbReference type="InterPro" id="IPR057352">
    <property type="entry name" value="TPR_TmcB/C"/>
</dbReference>
<evidence type="ECO:0000256" key="3">
    <source>
        <dbReference type="SAM" id="Phobius"/>
    </source>
</evidence>
<feature type="region of interest" description="Disordered" evidence="2">
    <location>
        <begin position="1342"/>
        <end position="1429"/>
    </location>
</feature>
<feature type="transmembrane region" description="Helical" evidence="3">
    <location>
        <begin position="300"/>
        <end position="319"/>
    </location>
</feature>
<dbReference type="EMBL" id="QEAQ01000064">
    <property type="protein sequence ID" value="TPX56841.1"/>
    <property type="molecule type" value="Genomic_DNA"/>
</dbReference>
<reference evidence="5 6" key="1">
    <citation type="journal article" date="2019" name="Sci. Rep.">
        <title>Comparative genomics of chytrid fungi reveal insights into the obligate biotrophic and pathogenic lifestyle of Synchytrium endobioticum.</title>
        <authorList>
            <person name="van de Vossenberg B.T.L.H."/>
            <person name="Warris S."/>
            <person name="Nguyen H.D.T."/>
            <person name="van Gent-Pelzer M.P.E."/>
            <person name="Joly D.L."/>
            <person name="van de Geest H.C."/>
            <person name="Bonants P.J.M."/>
            <person name="Smith D.S."/>
            <person name="Levesque C.A."/>
            <person name="van der Lee T.A.J."/>
        </authorList>
    </citation>
    <scope>NUCLEOTIDE SEQUENCE [LARGE SCALE GENOMIC DNA]</scope>
    <source>
        <strain evidence="5 6">CBS 809.83</strain>
    </source>
</reference>
<dbReference type="Pfam" id="PF25474">
    <property type="entry name" value="TPR_TmcB"/>
    <property type="match status" value="1"/>
</dbReference>
<keyword evidence="3" id="KW-0472">Membrane</keyword>
<accession>A0A507DZE7</accession>
<dbReference type="PANTHER" id="PTHR31600:SF2">
    <property type="entry name" value="GAMETE ENRICHED GENE 10 PROTEIN-RELATED"/>
    <property type="match status" value="1"/>
</dbReference>
<dbReference type="InterPro" id="IPR003107">
    <property type="entry name" value="HAT"/>
</dbReference>
<evidence type="ECO:0000256" key="1">
    <source>
        <dbReference type="SAM" id="Coils"/>
    </source>
</evidence>
<keyword evidence="3" id="KW-0812">Transmembrane</keyword>
<evidence type="ECO:0000256" key="2">
    <source>
        <dbReference type="SAM" id="MobiDB-lite"/>
    </source>
</evidence>
<feature type="transmembrane region" description="Helical" evidence="3">
    <location>
        <begin position="1145"/>
        <end position="1166"/>
    </location>
</feature>
<name>A0A507DZE7_9FUNG</name>
<feature type="region of interest" description="Disordered" evidence="2">
    <location>
        <begin position="1"/>
        <end position="22"/>
    </location>
</feature>
<feature type="transmembrane region" description="Helical" evidence="3">
    <location>
        <begin position="109"/>
        <end position="130"/>
    </location>
</feature>
<feature type="transmembrane region" description="Helical" evidence="3">
    <location>
        <begin position="167"/>
        <end position="185"/>
    </location>
</feature>
<feature type="transmembrane region" description="Helical" evidence="3">
    <location>
        <begin position="274"/>
        <end position="293"/>
    </location>
</feature>
<dbReference type="SMART" id="SM00386">
    <property type="entry name" value="HAT"/>
    <property type="match status" value="2"/>
</dbReference>
<keyword evidence="1" id="KW-0175">Coiled coil</keyword>
<protein>
    <recommendedName>
        <fullName evidence="4">TmcB/TmcC TPR repeats domain-containing protein</fullName>
    </recommendedName>
</protein>
<feature type="compositionally biased region" description="Acidic residues" evidence="2">
    <location>
        <begin position="941"/>
        <end position="960"/>
    </location>
</feature>
<gene>
    <name evidence="5" type="ORF">PhCBS80983_g04271</name>
</gene>
<feature type="region of interest" description="Disordered" evidence="2">
    <location>
        <begin position="936"/>
        <end position="960"/>
    </location>
</feature>
<feature type="transmembrane region" description="Helical" evidence="3">
    <location>
        <begin position="680"/>
        <end position="703"/>
    </location>
</feature>
<evidence type="ECO:0000313" key="5">
    <source>
        <dbReference type="EMBL" id="TPX56841.1"/>
    </source>
</evidence>
<feature type="transmembrane region" description="Helical" evidence="3">
    <location>
        <begin position="331"/>
        <end position="350"/>
    </location>
</feature>
<keyword evidence="3" id="KW-1133">Transmembrane helix</keyword>
<keyword evidence="6" id="KW-1185">Reference proteome</keyword>
<dbReference type="Proteomes" id="UP000318582">
    <property type="component" value="Unassembled WGS sequence"/>
</dbReference>
<dbReference type="InterPro" id="IPR052994">
    <property type="entry name" value="Tiny_macrocysts_regulators"/>
</dbReference>
<feature type="region of interest" description="Disordered" evidence="2">
    <location>
        <begin position="605"/>
        <end position="652"/>
    </location>
</feature>
<feature type="domain" description="TmcB/TmcC TPR repeats" evidence="4">
    <location>
        <begin position="492"/>
        <end position="606"/>
    </location>
</feature>